<proteinExistence type="predicted"/>
<reference evidence="1 2" key="1">
    <citation type="journal article" date="2013" name="Int. J. Syst. Evol. Microbiol.">
        <title>Aquimarina gracilis sp. nov., isolated from the gut microflora of a mussel, Mytilus coruscus, and emended description of Aquimarina spongiae.</title>
        <authorList>
            <person name="Park S.C."/>
            <person name="Choe H.N."/>
            <person name="Baik K.S."/>
            <person name="Seong C.N."/>
        </authorList>
    </citation>
    <scope>NUCLEOTIDE SEQUENCE [LARGE SCALE GENOMIC DNA]</scope>
    <source>
        <strain evidence="1 2">PSC32</strain>
    </source>
</reference>
<evidence type="ECO:0000313" key="1">
    <source>
        <dbReference type="EMBL" id="MEB3347518.1"/>
    </source>
</evidence>
<accession>A0ABU6A053</accession>
<organism evidence="1 2">
    <name type="scientific">Aquimarina gracilis</name>
    <dbReference type="NCBI Taxonomy" id="874422"/>
    <lineage>
        <taxon>Bacteria</taxon>
        <taxon>Pseudomonadati</taxon>
        <taxon>Bacteroidota</taxon>
        <taxon>Flavobacteriia</taxon>
        <taxon>Flavobacteriales</taxon>
        <taxon>Flavobacteriaceae</taxon>
        <taxon>Aquimarina</taxon>
    </lineage>
</organism>
<gene>
    <name evidence="1" type="ORF">U6A24_18730</name>
</gene>
<dbReference type="Proteomes" id="UP001327027">
    <property type="component" value="Unassembled WGS sequence"/>
</dbReference>
<keyword evidence="2" id="KW-1185">Reference proteome</keyword>
<dbReference type="InterPro" id="IPR025366">
    <property type="entry name" value="DUF4270"/>
</dbReference>
<dbReference type="RefSeq" id="WP_324181543.1">
    <property type="nucleotide sequence ID" value="NZ_BAABAW010000014.1"/>
</dbReference>
<name>A0ABU6A053_9FLAO</name>
<dbReference type="PROSITE" id="PS51257">
    <property type="entry name" value="PROKAR_LIPOPROTEIN"/>
    <property type="match status" value="1"/>
</dbReference>
<sequence length="585" mass="65303">MKLKNILIKTTVTVTVVFAFFSCEDDFNTVGSEVIGGVGFQDELYNAAPIAYSKRFERVQTSNVFREFNAGGQLTFHSNLLGVYDDPVYGQSLYSLLCQAQLPVNRFPVTFGENAVLDSVVFSMPYISRVTEVESVEVEVNGNTVTETASTYELDSVYQNKPFKISLFRSNYFLRDFDPTTTETQVYYSNDIESFGSAVEGEGPSGNGTPFYTNDNFVPSVKEIILTEKTKDVNGNDSITARSRVSPRLRVAFFDDPNIPNTNDPGNDVREYFSTLFLDKEGSAELSNQNNFSNYFRGVYFKAESVDNTGNLLYLNIREANITLHYTSTTTTTDDSDQTVEITNQGELVLSFANNILNGITEDFDPVIAEELRDENQDKVNGEDNLYLKGGVGSVAVIELFNRNIVNEEGEEENELEFLKRQNWLINDANLKFYINQDMVESGSSEPERIYVFNLETGEVLADYNLDVSLQLANSVDPVNSISNHLGRISRDADDAGEFYRIRITQHIANLLRENIDNIKLGVAVSQNVNSVTTAIGDTSVDNDETIPTSSIISHEGTVLYGTGANVPESKKLKLEIFYTESKNN</sequence>
<comment type="caution">
    <text evidence="1">The sequence shown here is derived from an EMBL/GenBank/DDBJ whole genome shotgun (WGS) entry which is preliminary data.</text>
</comment>
<evidence type="ECO:0000313" key="2">
    <source>
        <dbReference type="Proteomes" id="UP001327027"/>
    </source>
</evidence>
<dbReference type="Pfam" id="PF14092">
    <property type="entry name" value="DUF4270"/>
    <property type="match status" value="1"/>
</dbReference>
<protein>
    <submittedName>
        <fullName evidence="1">DUF4270 domain-containing protein</fullName>
    </submittedName>
</protein>
<dbReference type="EMBL" id="JAYKLX010000009">
    <property type="protein sequence ID" value="MEB3347518.1"/>
    <property type="molecule type" value="Genomic_DNA"/>
</dbReference>